<organism evidence="4 5">
    <name type="scientific">Halanaerobium polyolivorans</name>
    <dbReference type="NCBI Taxonomy" id="2886943"/>
    <lineage>
        <taxon>Bacteria</taxon>
        <taxon>Bacillati</taxon>
        <taxon>Bacillota</taxon>
        <taxon>Clostridia</taxon>
        <taxon>Halanaerobiales</taxon>
        <taxon>Halanaerobiaceae</taxon>
        <taxon>Halanaerobium</taxon>
    </lineage>
</organism>
<feature type="compositionally biased region" description="Polar residues" evidence="2">
    <location>
        <begin position="28"/>
        <end position="47"/>
    </location>
</feature>
<name>A0AAW4X079_9FIRM</name>
<keyword evidence="4" id="KW-0282">Flagellum</keyword>
<sequence length="519" mass="58914">MQAVPLVENFNFPEARDSQLEKGPAKDIQNSPFSELLQQQSAKNSSSEQKESRELQSFLADFKEQLKASSKEEDQAAAEKAAELLAGLENGKLELAELEEFIELASEINLSPDQNLALLRDILSQKVLSEAQKLDSKEIEFKEELLTEAETEKLNDSEIAAEEFSKKEQKLLEIKAEVVRERELNQAEEIQLEKELFKLFGDLKKLDSAEISENEPNSADLLLEDFDLLDQKILIKLLDSESLELINLERDKAINEPLLDLENKAHSELNLDLEDSKAEAERESSQANLESEKAEIFSQLQKTKQKMSAFAELEDLEIDDLKESNFLNQLADHDSSQASSKLNWQQLEISAESEVYQNADVETQIIEGFKAQYSAETKEMSIQLEPESLGKIELKLSHQNDNLRAEILVENESIKANLEESLNSLKNDLIRDGINIEEFRIEHSHSAPREIENQAGFSLSSQQHNNGQSSQNQQQNWQHFKGIYYPEQRAGAEPSYSELKESSNQLRRIYGSSTLNLLA</sequence>
<evidence type="ECO:0000256" key="1">
    <source>
        <dbReference type="SAM" id="Coils"/>
    </source>
</evidence>
<proteinExistence type="predicted"/>
<evidence type="ECO:0000256" key="2">
    <source>
        <dbReference type="SAM" id="MobiDB-lite"/>
    </source>
</evidence>
<keyword evidence="4" id="KW-0966">Cell projection</keyword>
<evidence type="ECO:0000313" key="4">
    <source>
        <dbReference type="EMBL" id="MCC3145204.1"/>
    </source>
</evidence>
<keyword evidence="1" id="KW-0175">Coiled coil</keyword>
<accession>A0AAW4X079</accession>
<dbReference type="Pfam" id="PF02120">
    <property type="entry name" value="Flg_hook"/>
    <property type="match status" value="1"/>
</dbReference>
<keyword evidence="4" id="KW-0969">Cilium</keyword>
<feature type="region of interest" description="Disordered" evidence="2">
    <location>
        <begin position="1"/>
        <end position="54"/>
    </location>
</feature>
<evidence type="ECO:0000313" key="5">
    <source>
        <dbReference type="Proteomes" id="UP001199296"/>
    </source>
</evidence>
<dbReference type="InterPro" id="IPR038610">
    <property type="entry name" value="FliK-like_C_sf"/>
</dbReference>
<dbReference type="CDD" id="cd17470">
    <property type="entry name" value="T3SS_Flik_C"/>
    <property type="match status" value="1"/>
</dbReference>
<dbReference type="AlphaFoldDB" id="A0AAW4X079"/>
<gene>
    <name evidence="4" type="ORF">LJ207_07695</name>
</gene>
<evidence type="ECO:0000259" key="3">
    <source>
        <dbReference type="Pfam" id="PF02120"/>
    </source>
</evidence>
<keyword evidence="5" id="KW-1185">Reference proteome</keyword>
<dbReference type="InterPro" id="IPR021136">
    <property type="entry name" value="Flagellar_hook_control-like_C"/>
</dbReference>
<dbReference type="EMBL" id="JAJFAT010000009">
    <property type="protein sequence ID" value="MCC3145204.1"/>
    <property type="molecule type" value="Genomic_DNA"/>
</dbReference>
<dbReference type="Gene3D" id="3.30.750.140">
    <property type="match status" value="1"/>
</dbReference>
<protein>
    <submittedName>
        <fullName evidence="4">Flagellar hook-length control protein FliK</fullName>
    </submittedName>
</protein>
<dbReference type="Proteomes" id="UP001199296">
    <property type="component" value="Unassembled WGS sequence"/>
</dbReference>
<feature type="compositionally biased region" description="Basic and acidic residues" evidence="2">
    <location>
        <begin position="14"/>
        <end position="25"/>
    </location>
</feature>
<comment type="caution">
    <text evidence="4">The sequence shown here is derived from an EMBL/GenBank/DDBJ whole genome shotgun (WGS) entry which is preliminary data.</text>
</comment>
<feature type="coiled-coil region" evidence="1">
    <location>
        <begin position="263"/>
        <end position="306"/>
    </location>
</feature>
<feature type="domain" description="Flagellar hook-length control protein-like C-terminal" evidence="3">
    <location>
        <begin position="370"/>
        <end position="444"/>
    </location>
</feature>
<dbReference type="RefSeq" id="WP_229345793.1">
    <property type="nucleotide sequence ID" value="NZ_JAJFAT010000009.1"/>
</dbReference>
<reference evidence="4 5" key="1">
    <citation type="submission" date="2021-10" db="EMBL/GenBank/DDBJ databases">
        <authorList>
            <person name="Grouzdev D.S."/>
            <person name="Pantiukh K.S."/>
            <person name="Krutkina M.S."/>
        </authorList>
    </citation>
    <scope>NUCLEOTIDE SEQUENCE [LARGE SCALE GENOMIC DNA]</scope>
    <source>
        <strain evidence="4 5">Z-7514</strain>
    </source>
</reference>